<comment type="caution">
    <text evidence="2">The sequence shown here is derived from an EMBL/GenBank/DDBJ whole genome shotgun (WGS) entry which is preliminary data.</text>
</comment>
<reference evidence="2" key="1">
    <citation type="submission" date="2021-03" db="EMBL/GenBank/DDBJ databases">
        <title>Draft genome sequence of rust myrtle Austropuccinia psidii MF-1, a brazilian biotype.</title>
        <authorList>
            <person name="Quecine M.C."/>
            <person name="Pachon D.M.R."/>
            <person name="Bonatelli M.L."/>
            <person name="Correr F.H."/>
            <person name="Franceschini L.M."/>
            <person name="Leite T.F."/>
            <person name="Margarido G.R.A."/>
            <person name="Almeida C.A."/>
            <person name="Ferrarezi J.A."/>
            <person name="Labate C.A."/>
        </authorList>
    </citation>
    <scope>NUCLEOTIDE SEQUENCE</scope>
    <source>
        <strain evidence="2">MF-1</strain>
    </source>
</reference>
<accession>A0A9Q3H3M7</accession>
<keyword evidence="3" id="KW-1185">Reference proteome</keyword>
<sequence length="173" mass="19618">MRVPEIKELQALKKLAIKVGEIFPHAAVVEGLFSIMSEIKTKSQNPMHPSVLKMKSQIKLGILHSQTSCKKRQTQSSKRSDPFISATEYNQMTEYDAFDTTSNLEDFEEGVFGFEDGPLPSRQYALMETLFDFDLLEQSTAGDELKVDDTINPHQDEGEWDPAQVFSKNREAQ</sequence>
<evidence type="ECO:0000256" key="1">
    <source>
        <dbReference type="SAM" id="MobiDB-lite"/>
    </source>
</evidence>
<dbReference type="Proteomes" id="UP000765509">
    <property type="component" value="Unassembled WGS sequence"/>
</dbReference>
<protein>
    <submittedName>
        <fullName evidence="2">Uncharacterized protein</fullName>
    </submittedName>
</protein>
<dbReference type="AlphaFoldDB" id="A0A9Q3H3M7"/>
<name>A0A9Q3H3M7_9BASI</name>
<organism evidence="2 3">
    <name type="scientific">Austropuccinia psidii MF-1</name>
    <dbReference type="NCBI Taxonomy" id="1389203"/>
    <lineage>
        <taxon>Eukaryota</taxon>
        <taxon>Fungi</taxon>
        <taxon>Dikarya</taxon>
        <taxon>Basidiomycota</taxon>
        <taxon>Pucciniomycotina</taxon>
        <taxon>Pucciniomycetes</taxon>
        <taxon>Pucciniales</taxon>
        <taxon>Sphaerophragmiaceae</taxon>
        <taxon>Austropuccinia</taxon>
    </lineage>
</organism>
<proteinExistence type="predicted"/>
<dbReference type="EMBL" id="AVOT02010698">
    <property type="protein sequence ID" value="MBW0490658.1"/>
    <property type="molecule type" value="Genomic_DNA"/>
</dbReference>
<evidence type="ECO:0000313" key="3">
    <source>
        <dbReference type="Proteomes" id="UP000765509"/>
    </source>
</evidence>
<dbReference type="OrthoDB" id="2505751at2759"/>
<feature type="region of interest" description="Disordered" evidence="1">
    <location>
        <begin position="144"/>
        <end position="173"/>
    </location>
</feature>
<evidence type="ECO:0000313" key="2">
    <source>
        <dbReference type="EMBL" id="MBW0490658.1"/>
    </source>
</evidence>
<feature type="compositionally biased region" description="Basic and acidic residues" evidence="1">
    <location>
        <begin position="144"/>
        <end position="157"/>
    </location>
</feature>
<gene>
    <name evidence="2" type="ORF">O181_030373</name>
</gene>